<dbReference type="Proteomes" id="UP000095085">
    <property type="component" value="Unassembled WGS sequence"/>
</dbReference>
<dbReference type="Gene3D" id="3.40.50.10300">
    <property type="entry name" value="CoaB-like"/>
    <property type="match status" value="1"/>
</dbReference>
<dbReference type="GeneID" id="30997816"/>
<gene>
    <name evidence="4" type="ORF">HYPBUDRAFT_240896</name>
</gene>
<evidence type="ECO:0000256" key="1">
    <source>
        <dbReference type="ARBA" id="ARBA00005703"/>
    </source>
</evidence>
<proteinExistence type="inferred from homology"/>
<keyword evidence="5" id="KW-1185">Reference proteome</keyword>
<dbReference type="FunFam" id="3.40.50.10300:FF:000002">
    <property type="entry name" value="Phosphopantothenate--cysteine ligase 2"/>
    <property type="match status" value="1"/>
</dbReference>
<feature type="region of interest" description="Disordered" evidence="2">
    <location>
        <begin position="1"/>
        <end position="29"/>
    </location>
</feature>
<dbReference type="AlphaFoldDB" id="A0A1E4RIH3"/>
<dbReference type="GO" id="GO:0005634">
    <property type="term" value="C:nucleus"/>
    <property type="evidence" value="ECO:0007669"/>
    <property type="project" value="EnsemblFungi"/>
</dbReference>
<feature type="domain" description="DNA/pantothenate metabolism flavoprotein C-terminal" evidence="3">
    <location>
        <begin position="196"/>
        <end position="307"/>
    </location>
</feature>
<dbReference type="GO" id="GO:1990143">
    <property type="term" value="C:CoA-synthesizing protein complex"/>
    <property type="evidence" value="ECO:0007669"/>
    <property type="project" value="EnsemblFungi"/>
</dbReference>
<protein>
    <submittedName>
        <fullName evidence="4">DFP-domain-containing protein</fullName>
    </submittedName>
</protein>
<accession>A0A1E4RIH3</accession>
<dbReference type="GO" id="GO:0005737">
    <property type="term" value="C:cytoplasm"/>
    <property type="evidence" value="ECO:0007669"/>
    <property type="project" value="EnsemblFungi"/>
</dbReference>
<dbReference type="InterPro" id="IPR007085">
    <property type="entry name" value="DNA/pantothenate-metab_flavo_C"/>
</dbReference>
<name>A0A1E4RIH3_9ASCO</name>
<dbReference type="GO" id="GO:0015937">
    <property type="term" value="P:coenzyme A biosynthetic process"/>
    <property type="evidence" value="ECO:0007669"/>
    <property type="project" value="EnsemblFungi"/>
</dbReference>
<evidence type="ECO:0000256" key="2">
    <source>
        <dbReference type="SAM" id="MobiDB-lite"/>
    </source>
</evidence>
<evidence type="ECO:0000259" key="3">
    <source>
        <dbReference type="Pfam" id="PF04127"/>
    </source>
</evidence>
<dbReference type="InterPro" id="IPR035929">
    <property type="entry name" value="CoaB-like_sf"/>
</dbReference>
<dbReference type="RefSeq" id="XP_020076093.1">
    <property type="nucleotide sequence ID" value="XM_020223267.1"/>
</dbReference>
<comment type="similarity">
    <text evidence="1">Belongs to the PPC synthetase family.</text>
</comment>
<dbReference type="GO" id="GO:1990181">
    <property type="term" value="P:acetyl-CoA biosynthetic process from pantothenate"/>
    <property type="evidence" value="ECO:0007669"/>
    <property type="project" value="EnsemblFungi"/>
</dbReference>
<dbReference type="EMBL" id="KV454541">
    <property type="protein sequence ID" value="ODV67026.1"/>
    <property type="molecule type" value="Genomic_DNA"/>
</dbReference>
<feature type="compositionally biased region" description="Polar residues" evidence="2">
    <location>
        <begin position="1"/>
        <end position="18"/>
    </location>
</feature>
<dbReference type="PANTHER" id="PTHR12290">
    <property type="entry name" value="CORNICHON-RELATED"/>
    <property type="match status" value="1"/>
</dbReference>
<dbReference type="Pfam" id="PF04127">
    <property type="entry name" value="DFP"/>
    <property type="match status" value="1"/>
</dbReference>
<dbReference type="OrthoDB" id="70224at2759"/>
<dbReference type="SUPFAM" id="SSF102645">
    <property type="entry name" value="CoaB-like"/>
    <property type="match status" value="1"/>
</dbReference>
<dbReference type="STRING" id="984485.A0A1E4RIH3"/>
<reference evidence="5" key="1">
    <citation type="submission" date="2016-05" db="EMBL/GenBank/DDBJ databases">
        <title>Comparative genomics of biotechnologically important yeasts.</title>
        <authorList>
            <consortium name="DOE Joint Genome Institute"/>
            <person name="Riley R."/>
            <person name="Haridas S."/>
            <person name="Wolfe K.H."/>
            <person name="Lopes M.R."/>
            <person name="Hittinger C.T."/>
            <person name="Goker M."/>
            <person name="Salamov A."/>
            <person name="Wisecaver J."/>
            <person name="Long T.M."/>
            <person name="Aerts A.L."/>
            <person name="Barry K."/>
            <person name="Choi C."/>
            <person name="Clum A."/>
            <person name="Coughlan A.Y."/>
            <person name="Deshpande S."/>
            <person name="Douglass A.P."/>
            <person name="Hanson S.J."/>
            <person name="Klenk H.-P."/>
            <person name="Labutti K."/>
            <person name="Lapidus A."/>
            <person name="Lindquist E."/>
            <person name="Lipzen A."/>
            <person name="Meier-Kolthoff J.P."/>
            <person name="Ohm R.A."/>
            <person name="Otillar R.P."/>
            <person name="Pangilinan J."/>
            <person name="Peng Y."/>
            <person name="Rokas A."/>
            <person name="Rosa C.A."/>
            <person name="Scheuner C."/>
            <person name="Sibirny A.A."/>
            <person name="Slot J.C."/>
            <person name="Stielow J.B."/>
            <person name="Sun H."/>
            <person name="Kurtzman C.P."/>
            <person name="Blackwell M."/>
            <person name="Grigoriev I.V."/>
            <person name="Jeffries T.W."/>
        </authorList>
    </citation>
    <scope>NUCLEOTIDE SEQUENCE [LARGE SCALE GENOMIC DNA]</scope>
    <source>
        <strain evidence="5">NRRL Y-1933</strain>
    </source>
</reference>
<dbReference type="GO" id="GO:0004632">
    <property type="term" value="F:phosphopantothenate--cysteine ligase activity"/>
    <property type="evidence" value="ECO:0007669"/>
    <property type="project" value="EnsemblFungi"/>
</dbReference>
<sequence>MTPISPKQSKSFRTSNPEADSAIDRTIPDFPAAQIPDEDKYFKTHKPPSYLGEISEQVSEFIEHHKKVTGKKVVLVTSGGTTVPLENNTVRFIDNFSAGTRGATSAEYFLENDYAVIFLHREFSLLPYSRHYSHTTNCFLDYMTEVNNKVEINPDFADQMLVVLRKYNDAKTSKSLLLVPFTTVNQYLYTLRTISELLQSLDSKALFYLAAAVSDFFLPQSRLPQHKIQSQATGKLIVDLEQVPKFLSRLVDNWAPSAMIVSFKLETDSSILIKKAKSALDRYQHQLVIGNLLQTRKKEVVFVTPDGKENWITLTNEQIDQDVEIESLIIPEVIKEHKSWVTNHDRK</sequence>
<evidence type="ECO:0000313" key="5">
    <source>
        <dbReference type="Proteomes" id="UP000095085"/>
    </source>
</evidence>
<evidence type="ECO:0000313" key="4">
    <source>
        <dbReference type="EMBL" id="ODV67026.1"/>
    </source>
</evidence>
<organism evidence="4 5">
    <name type="scientific">Hyphopichia burtonii NRRL Y-1933</name>
    <dbReference type="NCBI Taxonomy" id="984485"/>
    <lineage>
        <taxon>Eukaryota</taxon>
        <taxon>Fungi</taxon>
        <taxon>Dikarya</taxon>
        <taxon>Ascomycota</taxon>
        <taxon>Saccharomycotina</taxon>
        <taxon>Pichiomycetes</taxon>
        <taxon>Debaryomycetaceae</taxon>
        <taxon>Hyphopichia</taxon>
    </lineage>
</organism>